<evidence type="ECO:0000256" key="8">
    <source>
        <dbReference type="ARBA" id="ARBA00023125"/>
    </source>
</evidence>
<dbReference type="Gene3D" id="3.90.320.10">
    <property type="match status" value="1"/>
</dbReference>
<dbReference type="InterPro" id="IPR011604">
    <property type="entry name" value="PDDEXK-like_dom_sf"/>
</dbReference>
<evidence type="ECO:0000256" key="7">
    <source>
        <dbReference type="ARBA" id="ARBA00022840"/>
    </source>
</evidence>
<evidence type="ECO:0000256" key="2">
    <source>
        <dbReference type="ARBA" id="ARBA00022741"/>
    </source>
</evidence>
<feature type="binding site" evidence="14">
    <location>
        <begin position="11"/>
        <end position="18"/>
    </location>
    <ligand>
        <name>ATP</name>
        <dbReference type="ChEBI" id="CHEBI:30616"/>
    </ligand>
</feature>
<evidence type="ECO:0000256" key="4">
    <source>
        <dbReference type="ARBA" id="ARBA00022801"/>
    </source>
</evidence>
<dbReference type="Pfam" id="PF13361">
    <property type="entry name" value="UvrD_C"/>
    <property type="match status" value="2"/>
</dbReference>
<dbReference type="Gene3D" id="3.40.50.300">
    <property type="entry name" value="P-loop containing nucleotide triphosphate hydrolases"/>
    <property type="match status" value="3"/>
</dbReference>
<dbReference type="Gene3D" id="1.10.3170.10">
    <property type="entry name" value="Recbcd, chain B, domain 2"/>
    <property type="match status" value="1"/>
</dbReference>
<keyword evidence="2 14" id="KW-0547">Nucleotide-binding</keyword>
<sequence length="1039" mass="118419">MEVSQFKIYNASAGSGKTYSLTKEYLKRLLLHGYPSQFRQLLAITFTNKAVDEMKSRILDSLHTFGKTSVPTEQGSLFHELCDELDLSPEALQERSQKLLKRILHNYSFFEISTIDRFNHKILKTFARDLQLSQNFEVELDTELLLNEAVGRLLERAGTDNSLTQVLIDFSLEKIDEDKSWNIVHDLVDIGKLLFQENHSAHLERIRSKSIGDFKTIQKNIIAQLKVVEASAKATAQKVLQEMDSQGFEPSDFPRQTLPNHFKKVVGGEFNIKTLYANKLEQSLQEGKILKASDKRDSTALASSILEHYVSIKKKLYQRDYLKNIYGNLVPLTLLNEIAKEIKNIELEREVIPISAMNALLSKEIKNQPVPFIYERMGEKYRHYFIDEFQDTSEVQWENLVPLIGNALEGVNEKNEQGSLFLVGDVKQAIYRWRGGKAEQFADLLSQKVQPFALPPQIFNLDTNWRSYSEIIRFNNDFFSTIAPFLKNLGHRNLFLEGCQQKTNANQGGYVQLSFLDTTVEDKNEAYCQEVLRTIQEVCRSTYDYGDICVLVRKNSDGMLLANFLSEHKVPLVSSESLLLKNNPEVKFLLALLQTIANQENGEAVYEVLAYLSEGTQDPHEFIANHFDALGELLFTTYGFDYKEMHTQPVLIILERAISQFDLSNGAEAYLTFLLDEVLLTEKKDGPGIHAFLAHWKQKQDSLAIAAPNHLNAVKIMTVHKSKGLEFPVVLFPFANAVVDDKRKRKKTWVPATSQEETLELEEFLINTKKEMLHYNPETSKLYREESEKTELDAINVLYVALTRAEKALYIISEHEKRPATLEQGNSYSDLFQNYLTIKGHQEGLESVFSWGSLPGGSSGSDQKTTDSSHIPFSTRPKGDSGFAISTKSSRLWDNEVQEAIELGNLIHLALSQIHTSEDVKPALVQLNMQGHLPSEAMEGVSQKIQQLIRHPQLKEYFTDDYEALNEKEILTAEGKLLRPDRIALKNKEATVIDYKTGKPSPSHKEQITQYADVLKAMGFQIRHIIIVYIDQEIKPIFL</sequence>
<dbReference type="PROSITE" id="PS51198">
    <property type="entry name" value="UVRD_HELICASE_ATP_BIND"/>
    <property type="match status" value="1"/>
</dbReference>
<dbReference type="PANTHER" id="PTHR11070:SF67">
    <property type="entry name" value="DNA 3'-5' HELICASE"/>
    <property type="match status" value="1"/>
</dbReference>
<dbReference type="GO" id="GO:0004527">
    <property type="term" value="F:exonuclease activity"/>
    <property type="evidence" value="ECO:0007669"/>
    <property type="project" value="UniProtKB-KW"/>
</dbReference>
<evidence type="ECO:0000256" key="3">
    <source>
        <dbReference type="ARBA" id="ARBA00022763"/>
    </source>
</evidence>
<keyword evidence="9" id="KW-0234">DNA repair</keyword>
<dbReference type="GO" id="GO:0005829">
    <property type="term" value="C:cytosol"/>
    <property type="evidence" value="ECO:0007669"/>
    <property type="project" value="TreeGrafter"/>
</dbReference>
<keyword evidence="19" id="KW-1185">Reference proteome</keyword>
<dbReference type="GO" id="GO:0003677">
    <property type="term" value="F:DNA binding"/>
    <property type="evidence" value="ECO:0007669"/>
    <property type="project" value="UniProtKB-KW"/>
</dbReference>
<accession>A0A1M5KSI0</accession>
<keyword evidence="8" id="KW-0238">DNA-binding</keyword>
<keyword evidence="1" id="KW-0540">Nuclease</keyword>
<dbReference type="PANTHER" id="PTHR11070">
    <property type="entry name" value="UVRD / RECB / PCRA DNA HELICASE FAMILY MEMBER"/>
    <property type="match status" value="1"/>
</dbReference>
<evidence type="ECO:0000256" key="12">
    <source>
        <dbReference type="ARBA" id="ARBA00034808"/>
    </source>
</evidence>
<name>A0A1M5KSI0_9FLAO</name>
<organism evidence="18 19">
    <name type="scientific">Flagellimonas flava</name>
    <dbReference type="NCBI Taxonomy" id="570519"/>
    <lineage>
        <taxon>Bacteria</taxon>
        <taxon>Pseudomonadati</taxon>
        <taxon>Bacteroidota</taxon>
        <taxon>Flavobacteriia</taxon>
        <taxon>Flavobacteriales</taxon>
        <taxon>Flavobacteriaceae</taxon>
        <taxon>Flagellimonas</taxon>
    </lineage>
</organism>
<keyword evidence="6 18" id="KW-0269">Exonuclease</keyword>
<feature type="domain" description="UvrD-like helicase ATP-binding" evidence="16">
    <location>
        <begin position="1"/>
        <end position="468"/>
    </location>
</feature>
<protein>
    <recommendedName>
        <fullName evidence="12">DNA 3'-5' helicase</fullName>
        <ecNumber evidence="12">5.6.2.4</ecNumber>
    </recommendedName>
</protein>
<evidence type="ECO:0000259" key="17">
    <source>
        <dbReference type="PROSITE" id="PS51217"/>
    </source>
</evidence>
<dbReference type="InterPro" id="IPR027417">
    <property type="entry name" value="P-loop_NTPase"/>
</dbReference>
<comment type="catalytic activity">
    <reaction evidence="13">
        <text>ATP + H2O = ADP + phosphate + H(+)</text>
        <dbReference type="Rhea" id="RHEA:13065"/>
        <dbReference type="ChEBI" id="CHEBI:15377"/>
        <dbReference type="ChEBI" id="CHEBI:15378"/>
        <dbReference type="ChEBI" id="CHEBI:30616"/>
        <dbReference type="ChEBI" id="CHEBI:43474"/>
        <dbReference type="ChEBI" id="CHEBI:456216"/>
        <dbReference type="EC" id="5.6.2.4"/>
    </reaction>
</comment>
<dbReference type="Pfam" id="PF00580">
    <property type="entry name" value="UvrD-helicase"/>
    <property type="match status" value="1"/>
</dbReference>
<dbReference type="OrthoDB" id="9810135at2"/>
<keyword evidence="3" id="KW-0227">DNA damage</keyword>
<keyword evidence="4 14" id="KW-0378">Hydrolase</keyword>
<proteinExistence type="predicted"/>
<evidence type="ECO:0000313" key="18">
    <source>
        <dbReference type="EMBL" id="SHG55630.1"/>
    </source>
</evidence>
<evidence type="ECO:0000256" key="13">
    <source>
        <dbReference type="ARBA" id="ARBA00048988"/>
    </source>
</evidence>
<dbReference type="Proteomes" id="UP000184532">
    <property type="component" value="Unassembled WGS sequence"/>
</dbReference>
<evidence type="ECO:0000256" key="11">
    <source>
        <dbReference type="ARBA" id="ARBA00034617"/>
    </source>
</evidence>
<dbReference type="AlphaFoldDB" id="A0A1M5KSI0"/>
<dbReference type="Pfam" id="PF12705">
    <property type="entry name" value="PDDEXK_1"/>
    <property type="match status" value="1"/>
</dbReference>
<dbReference type="SUPFAM" id="SSF52540">
    <property type="entry name" value="P-loop containing nucleoside triphosphate hydrolases"/>
    <property type="match status" value="1"/>
</dbReference>
<evidence type="ECO:0000256" key="9">
    <source>
        <dbReference type="ARBA" id="ARBA00023204"/>
    </source>
</evidence>
<feature type="compositionally biased region" description="Polar residues" evidence="15">
    <location>
        <begin position="862"/>
        <end position="872"/>
    </location>
</feature>
<keyword evidence="5 14" id="KW-0347">Helicase</keyword>
<evidence type="ECO:0000256" key="5">
    <source>
        <dbReference type="ARBA" id="ARBA00022806"/>
    </source>
</evidence>
<dbReference type="InterPro" id="IPR014017">
    <property type="entry name" value="DNA_helicase_UvrD-like_C"/>
</dbReference>
<dbReference type="GO" id="GO:0043138">
    <property type="term" value="F:3'-5' DNA helicase activity"/>
    <property type="evidence" value="ECO:0007669"/>
    <property type="project" value="UniProtKB-EC"/>
</dbReference>
<dbReference type="InterPro" id="IPR000212">
    <property type="entry name" value="DNA_helicase_UvrD/REP"/>
</dbReference>
<dbReference type="EMBL" id="FQWL01000002">
    <property type="protein sequence ID" value="SHG55630.1"/>
    <property type="molecule type" value="Genomic_DNA"/>
</dbReference>
<comment type="catalytic activity">
    <reaction evidence="11">
        <text>Couples ATP hydrolysis with the unwinding of duplex DNA by translocating in the 3'-5' direction.</text>
        <dbReference type="EC" id="5.6.2.4"/>
    </reaction>
</comment>
<dbReference type="EC" id="5.6.2.4" evidence="12"/>
<evidence type="ECO:0000259" key="16">
    <source>
        <dbReference type="PROSITE" id="PS51198"/>
    </source>
</evidence>
<feature type="domain" description="UvrD-like helicase C-terminal" evidence="17">
    <location>
        <begin position="480"/>
        <end position="724"/>
    </location>
</feature>
<evidence type="ECO:0000256" key="1">
    <source>
        <dbReference type="ARBA" id="ARBA00022722"/>
    </source>
</evidence>
<dbReference type="InterPro" id="IPR014016">
    <property type="entry name" value="UvrD-like_ATP-bd"/>
</dbReference>
<evidence type="ECO:0000256" key="10">
    <source>
        <dbReference type="ARBA" id="ARBA00023235"/>
    </source>
</evidence>
<evidence type="ECO:0000256" key="15">
    <source>
        <dbReference type="SAM" id="MobiDB-lite"/>
    </source>
</evidence>
<evidence type="ECO:0000313" key="19">
    <source>
        <dbReference type="Proteomes" id="UP000184532"/>
    </source>
</evidence>
<dbReference type="RefSeq" id="WP_073178413.1">
    <property type="nucleotide sequence ID" value="NZ_FQWL01000002.1"/>
</dbReference>
<keyword evidence="10" id="KW-0413">Isomerase</keyword>
<evidence type="ECO:0000256" key="14">
    <source>
        <dbReference type="PROSITE-ProRule" id="PRU00560"/>
    </source>
</evidence>
<dbReference type="GO" id="GO:0000725">
    <property type="term" value="P:recombinational repair"/>
    <property type="evidence" value="ECO:0007669"/>
    <property type="project" value="TreeGrafter"/>
</dbReference>
<feature type="region of interest" description="Disordered" evidence="15">
    <location>
        <begin position="856"/>
        <end position="882"/>
    </location>
</feature>
<keyword evidence="7 14" id="KW-0067">ATP-binding</keyword>
<dbReference type="InterPro" id="IPR038726">
    <property type="entry name" value="PDDEXK_AddAB-type"/>
</dbReference>
<dbReference type="STRING" id="570519.SAMN04488116_1747"/>
<gene>
    <name evidence="18" type="ORF">SAMN04488116_1747</name>
</gene>
<dbReference type="GO" id="GO:0005524">
    <property type="term" value="F:ATP binding"/>
    <property type="evidence" value="ECO:0007669"/>
    <property type="project" value="UniProtKB-UniRule"/>
</dbReference>
<dbReference type="PROSITE" id="PS51217">
    <property type="entry name" value="UVRD_HELICASE_CTER"/>
    <property type="match status" value="1"/>
</dbReference>
<evidence type="ECO:0000256" key="6">
    <source>
        <dbReference type="ARBA" id="ARBA00022839"/>
    </source>
</evidence>
<reference evidence="19" key="1">
    <citation type="submission" date="2016-11" db="EMBL/GenBank/DDBJ databases">
        <authorList>
            <person name="Varghese N."/>
            <person name="Submissions S."/>
        </authorList>
    </citation>
    <scope>NUCLEOTIDE SEQUENCE [LARGE SCALE GENOMIC DNA]</scope>
    <source>
        <strain evidence="19">DSM 22638</strain>
    </source>
</reference>